<evidence type="ECO:0000313" key="1">
    <source>
        <dbReference type="EMBL" id="CAE0315377.1"/>
    </source>
</evidence>
<sequence>MATLRLFGCKPLTGNMNPFRVCSSFYTHRGKISKVYHLEVRWAGNLTYSEFSLFLFGGISCSRFIHFPDLTTAVLVAETFIIDDKVIIAAIHLPFIILILVELLKHASLLLDLKKEGKTKMRNQQSDTLTKSSITGQNYCHSF</sequence>
<reference evidence="1" key="1">
    <citation type="submission" date="2021-01" db="EMBL/GenBank/DDBJ databases">
        <authorList>
            <person name="Corre E."/>
            <person name="Pelletier E."/>
            <person name="Niang G."/>
            <person name="Scheremetjew M."/>
            <person name="Finn R."/>
            <person name="Kale V."/>
            <person name="Holt S."/>
            <person name="Cochrane G."/>
            <person name="Meng A."/>
            <person name="Brown T."/>
            <person name="Cohen L."/>
        </authorList>
    </citation>
    <scope>NUCLEOTIDE SEQUENCE</scope>
    <source>
        <strain evidence="1">Fehren 1</strain>
    </source>
</reference>
<proteinExistence type="predicted"/>
<name>A0A7S3I6X5_9SPIT</name>
<dbReference type="EMBL" id="HBIE01034061">
    <property type="protein sequence ID" value="CAE0315377.1"/>
    <property type="molecule type" value="Transcribed_RNA"/>
</dbReference>
<protein>
    <submittedName>
        <fullName evidence="1">Uncharacterized protein</fullName>
    </submittedName>
</protein>
<accession>A0A7S3I6X5</accession>
<dbReference type="AlphaFoldDB" id="A0A7S3I6X5"/>
<organism evidence="1">
    <name type="scientific">Favella ehrenbergii</name>
    <dbReference type="NCBI Taxonomy" id="182087"/>
    <lineage>
        <taxon>Eukaryota</taxon>
        <taxon>Sar</taxon>
        <taxon>Alveolata</taxon>
        <taxon>Ciliophora</taxon>
        <taxon>Intramacronucleata</taxon>
        <taxon>Spirotrichea</taxon>
        <taxon>Choreotrichia</taxon>
        <taxon>Tintinnida</taxon>
        <taxon>Xystonellidae</taxon>
        <taxon>Favella</taxon>
    </lineage>
</organism>
<gene>
    <name evidence="1" type="ORF">FEHR0123_LOCUS10305</name>
</gene>